<evidence type="ECO:0000313" key="6">
    <source>
        <dbReference type="Proteomes" id="UP001183414"/>
    </source>
</evidence>
<dbReference type="PRINTS" id="PR00727">
    <property type="entry name" value="LEADERPTASE"/>
</dbReference>
<feature type="domain" description="Peptidase S26" evidence="4">
    <location>
        <begin position="32"/>
        <end position="190"/>
    </location>
</feature>
<dbReference type="SUPFAM" id="SSF51306">
    <property type="entry name" value="LexA/Signal peptidase"/>
    <property type="match status" value="1"/>
</dbReference>
<comment type="subcellular location">
    <subcellularLocation>
        <location evidence="1">Cell membrane</location>
        <topology evidence="1">Single-pass type II membrane protein</topology>
    </subcellularLocation>
    <subcellularLocation>
        <location evidence="3">Membrane</location>
        <topology evidence="3">Single-pass type II membrane protein</topology>
    </subcellularLocation>
</comment>
<gene>
    <name evidence="5" type="primary">lepB</name>
    <name evidence="5" type="ORF">RM572_08180</name>
</gene>
<keyword evidence="3" id="KW-0472">Membrane</keyword>
<dbReference type="Pfam" id="PF10502">
    <property type="entry name" value="Peptidase_S26"/>
    <property type="match status" value="1"/>
</dbReference>
<comment type="similarity">
    <text evidence="2 3">Belongs to the peptidase S26 family.</text>
</comment>
<evidence type="ECO:0000313" key="5">
    <source>
        <dbReference type="EMBL" id="MDT0378754.1"/>
    </source>
</evidence>
<dbReference type="InterPro" id="IPR036286">
    <property type="entry name" value="LexA/Signal_pep-like_sf"/>
</dbReference>
<dbReference type="NCBIfam" id="TIGR02227">
    <property type="entry name" value="sigpep_I_bact"/>
    <property type="match status" value="1"/>
</dbReference>
<evidence type="ECO:0000256" key="2">
    <source>
        <dbReference type="ARBA" id="ARBA00009370"/>
    </source>
</evidence>
<name>A0ABU2NPS0_9ACTN</name>
<evidence type="ECO:0000259" key="4">
    <source>
        <dbReference type="Pfam" id="PF10502"/>
    </source>
</evidence>
<dbReference type="InterPro" id="IPR019533">
    <property type="entry name" value="Peptidase_S26"/>
</dbReference>
<keyword evidence="6" id="KW-1185">Reference proteome</keyword>
<accession>A0ABU2NPS0</accession>
<dbReference type="PROSITE" id="PS51257">
    <property type="entry name" value="PROKAR_LIPOPROTEIN"/>
    <property type="match status" value="1"/>
</dbReference>
<sequence length="254" mass="26890">MGNAVRTTGAARPGGTRPRRGLGDTLSGVAVAIGCVLFLGGFVWGAIVYQPYTVPTRSMAPTIQAGDRVLAERVGGDQVRRGDVVVFHDSVWGDVPMVKRVVAVGGDTVACCDADGRITVNGEPVDEEYLGPDDRKAMTRFDERVPEGRLFLLGDHRTTSQDSLMRLEGDADHWAVPRDAVRGRVDATAWPLEGFGMVERPEGFAQLPGGVSRPGPLVPMLIAVAAGTVLIMGGAAHGPLSRRSAAASHGRRRS</sequence>
<feature type="transmembrane region" description="Helical" evidence="3">
    <location>
        <begin position="217"/>
        <end position="236"/>
    </location>
</feature>
<comment type="caution">
    <text evidence="3">Lacks conserved residue(s) required for the propagation of feature annotation.</text>
</comment>
<evidence type="ECO:0000256" key="1">
    <source>
        <dbReference type="ARBA" id="ARBA00004401"/>
    </source>
</evidence>
<evidence type="ECO:0000256" key="3">
    <source>
        <dbReference type="RuleBase" id="RU362042"/>
    </source>
</evidence>
<dbReference type="GO" id="GO:0009003">
    <property type="term" value="F:signal peptidase activity"/>
    <property type="evidence" value="ECO:0007669"/>
    <property type="project" value="UniProtKB-EC"/>
</dbReference>
<reference evidence="6" key="1">
    <citation type="submission" date="2023-07" db="EMBL/GenBank/DDBJ databases">
        <title>30 novel species of actinomycetes from the DSMZ collection.</title>
        <authorList>
            <person name="Nouioui I."/>
        </authorList>
    </citation>
    <scope>NUCLEOTIDE SEQUENCE [LARGE SCALE GENOMIC DNA]</scope>
    <source>
        <strain evidence="6">DSM 42041</strain>
    </source>
</reference>
<comment type="caution">
    <text evidence="5">The sequence shown here is derived from an EMBL/GenBank/DDBJ whole genome shotgun (WGS) entry which is preliminary data.</text>
</comment>
<keyword evidence="3" id="KW-0812">Transmembrane</keyword>
<keyword evidence="3" id="KW-1133">Transmembrane helix</keyword>
<dbReference type="EC" id="3.4.21.89" evidence="3"/>
<dbReference type="EMBL" id="JAVREQ010000005">
    <property type="protein sequence ID" value="MDT0378754.1"/>
    <property type="molecule type" value="Genomic_DNA"/>
</dbReference>
<dbReference type="PANTHER" id="PTHR43390">
    <property type="entry name" value="SIGNAL PEPTIDASE I"/>
    <property type="match status" value="1"/>
</dbReference>
<dbReference type="Gene3D" id="2.10.109.10">
    <property type="entry name" value="Umud Fragment, subunit A"/>
    <property type="match status" value="1"/>
</dbReference>
<comment type="catalytic activity">
    <reaction evidence="3">
        <text>Cleavage of hydrophobic, N-terminal signal or leader sequences from secreted and periplasmic proteins.</text>
        <dbReference type="EC" id="3.4.21.89"/>
    </reaction>
</comment>
<dbReference type="Proteomes" id="UP001183414">
    <property type="component" value="Unassembled WGS sequence"/>
</dbReference>
<dbReference type="InterPro" id="IPR000223">
    <property type="entry name" value="Pept_S26A_signal_pept_1"/>
</dbReference>
<feature type="transmembrane region" description="Helical" evidence="3">
    <location>
        <begin position="26"/>
        <end position="49"/>
    </location>
</feature>
<keyword evidence="3 5" id="KW-0378">Hydrolase</keyword>
<dbReference type="PANTHER" id="PTHR43390:SF1">
    <property type="entry name" value="CHLOROPLAST PROCESSING PEPTIDASE"/>
    <property type="match status" value="1"/>
</dbReference>
<keyword evidence="3" id="KW-0645">Protease</keyword>
<proteinExistence type="inferred from homology"/>
<organism evidence="5 6">
    <name type="scientific">Streptomyces hazeniae</name>
    <dbReference type="NCBI Taxonomy" id="3075538"/>
    <lineage>
        <taxon>Bacteria</taxon>
        <taxon>Bacillati</taxon>
        <taxon>Actinomycetota</taxon>
        <taxon>Actinomycetes</taxon>
        <taxon>Kitasatosporales</taxon>
        <taxon>Streptomycetaceae</taxon>
        <taxon>Streptomyces</taxon>
    </lineage>
</organism>
<dbReference type="RefSeq" id="WP_311672594.1">
    <property type="nucleotide sequence ID" value="NZ_JAVREQ010000005.1"/>
</dbReference>
<dbReference type="CDD" id="cd06530">
    <property type="entry name" value="S26_SPase_I"/>
    <property type="match status" value="1"/>
</dbReference>
<protein>
    <recommendedName>
        <fullName evidence="3">Signal peptidase I</fullName>
        <ecNumber evidence="3">3.4.21.89</ecNumber>
    </recommendedName>
</protein>